<dbReference type="EMBL" id="CAMPGE010000072">
    <property type="protein sequence ID" value="CAI2358793.1"/>
    <property type="molecule type" value="Genomic_DNA"/>
</dbReference>
<comment type="caution">
    <text evidence="2">The sequence shown here is derived from an EMBL/GenBank/DDBJ whole genome shotgun (WGS) entry which is preliminary data.</text>
</comment>
<sequence length="605" mass="69918">MKKETYSDNYNMYGRNAYNLEFQNFQTEDRPSDYLPNNHESSDNSSAMISPDFGRNMQPEHDVTSRASQKSSKSLHKSINLMELQKIATNRSKEARSAAFNQYSEPYNSTNMRPISEDSCEENVSPQKERGSHAGSGQSLEEEYKHTLHRTNSRKFDYYEDESSNDYQKGNEDICSENINDREDGFNPSEEFSENISDDSDTQECSMKKFNINQINLNKGPYMDDSKKTPSKQKNTHRIESSSKKEIIEFQADTTTKRISNNFSKSLNKDLNHSSNEENLEDSNTLEREEIKRESAVVDGFEESEDTIIKNLQYEPSEEESGHFEPQLVESEKESHIQTYMPPKSLQETEEFEWQETQQNIFPPNLTGTEDMEEIIQMEEQDLDNDVILASEGNISEEEIIKSESSQQKVDDTPITREEEEKDIQEIDYNPFPDSSRRHTEILNKILDSEKNQQPSGDNFGLSSQQETIINQKKSSSNADDTVINLRSIDNPLHQMSLIEKENQDSNQFDKVIMFSPFRDSQISDPLLMPDLSDPVPYDYVYHDRNEEPHEDFTLMKSNPSPADMNPQGKSSPSVPERDSPDQKLTQCKTKRIEYLIDCMYCMLK</sequence>
<organism evidence="2 3">
    <name type="scientific">Euplotes crassus</name>
    <dbReference type="NCBI Taxonomy" id="5936"/>
    <lineage>
        <taxon>Eukaryota</taxon>
        <taxon>Sar</taxon>
        <taxon>Alveolata</taxon>
        <taxon>Ciliophora</taxon>
        <taxon>Intramacronucleata</taxon>
        <taxon>Spirotrichea</taxon>
        <taxon>Hypotrichia</taxon>
        <taxon>Euplotida</taxon>
        <taxon>Euplotidae</taxon>
        <taxon>Moneuplotes</taxon>
    </lineage>
</organism>
<evidence type="ECO:0000256" key="1">
    <source>
        <dbReference type="SAM" id="MobiDB-lite"/>
    </source>
</evidence>
<proteinExistence type="predicted"/>
<keyword evidence="3" id="KW-1185">Reference proteome</keyword>
<evidence type="ECO:0000313" key="2">
    <source>
        <dbReference type="EMBL" id="CAI2358793.1"/>
    </source>
</evidence>
<feature type="region of interest" description="Disordered" evidence="1">
    <location>
        <begin position="93"/>
        <end position="203"/>
    </location>
</feature>
<feature type="region of interest" description="Disordered" evidence="1">
    <location>
        <begin position="266"/>
        <end position="290"/>
    </location>
</feature>
<evidence type="ECO:0000313" key="3">
    <source>
        <dbReference type="Proteomes" id="UP001295684"/>
    </source>
</evidence>
<dbReference type="Proteomes" id="UP001295684">
    <property type="component" value="Unassembled WGS sequence"/>
</dbReference>
<feature type="compositionally biased region" description="Basic and acidic residues" evidence="1">
    <location>
        <begin position="237"/>
        <end position="247"/>
    </location>
</feature>
<feature type="region of interest" description="Disordered" evidence="1">
    <location>
        <begin position="398"/>
        <end position="436"/>
    </location>
</feature>
<reference evidence="2" key="1">
    <citation type="submission" date="2023-07" db="EMBL/GenBank/DDBJ databases">
        <authorList>
            <consortium name="AG Swart"/>
            <person name="Singh M."/>
            <person name="Singh A."/>
            <person name="Seah K."/>
            <person name="Emmerich C."/>
        </authorList>
    </citation>
    <scope>NUCLEOTIDE SEQUENCE</scope>
    <source>
        <strain evidence="2">DP1</strain>
    </source>
</reference>
<gene>
    <name evidence="2" type="ORF">ECRASSUSDP1_LOCUS76</name>
</gene>
<protein>
    <submittedName>
        <fullName evidence="2">Uncharacterized protein</fullName>
    </submittedName>
</protein>
<accession>A0AAD1U3U7</accession>
<feature type="region of interest" description="Disordered" evidence="1">
    <location>
        <begin position="216"/>
        <end position="247"/>
    </location>
</feature>
<feature type="compositionally biased region" description="Basic and acidic residues" evidence="1">
    <location>
        <begin position="267"/>
        <end position="276"/>
    </location>
</feature>
<feature type="compositionally biased region" description="Polar residues" evidence="1">
    <location>
        <begin position="99"/>
        <end position="113"/>
    </location>
</feature>
<feature type="compositionally biased region" description="Basic and acidic residues" evidence="1">
    <location>
        <begin position="409"/>
        <end position="419"/>
    </location>
</feature>
<name>A0AAD1U3U7_EUPCR</name>
<feature type="compositionally biased region" description="Acidic residues" evidence="1">
    <location>
        <begin position="191"/>
        <end position="202"/>
    </location>
</feature>
<dbReference type="AlphaFoldDB" id="A0AAD1U3U7"/>
<feature type="region of interest" description="Disordered" evidence="1">
    <location>
        <begin position="24"/>
        <end position="78"/>
    </location>
</feature>
<feature type="region of interest" description="Disordered" evidence="1">
    <location>
        <begin position="552"/>
        <end position="586"/>
    </location>
</feature>